<organism evidence="1 2">
    <name type="scientific">Luteolibacter yonseiensis</name>
    <dbReference type="NCBI Taxonomy" id="1144680"/>
    <lineage>
        <taxon>Bacteria</taxon>
        <taxon>Pseudomonadati</taxon>
        <taxon>Verrucomicrobiota</taxon>
        <taxon>Verrucomicrobiia</taxon>
        <taxon>Verrucomicrobiales</taxon>
        <taxon>Verrucomicrobiaceae</taxon>
        <taxon>Luteolibacter</taxon>
    </lineage>
</organism>
<dbReference type="Proteomes" id="UP000600139">
    <property type="component" value="Unassembled WGS sequence"/>
</dbReference>
<evidence type="ECO:0008006" key="3">
    <source>
        <dbReference type="Google" id="ProtNLM"/>
    </source>
</evidence>
<gene>
    <name evidence="1" type="ORF">JIN84_12985</name>
</gene>
<reference evidence="1" key="1">
    <citation type="submission" date="2021-01" db="EMBL/GenBank/DDBJ databases">
        <title>Modified the classification status of verrucomicrobia.</title>
        <authorList>
            <person name="Feng X."/>
        </authorList>
    </citation>
    <scope>NUCLEOTIDE SEQUENCE</scope>
    <source>
        <strain evidence="1">JCM 18052</strain>
    </source>
</reference>
<protein>
    <recommendedName>
        <fullName evidence="3">Phage tail tape measure protein</fullName>
    </recommendedName>
</protein>
<comment type="caution">
    <text evidence="1">The sequence shown here is derived from an EMBL/GenBank/DDBJ whole genome shotgun (WGS) entry which is preliminary data.</text>
</comment>
<sequence length="477" mass="50576">MAKSRSIGGIYASLTLRDGGFRKGLAAANNQLMAFGKASAVGLAAGVAASTTALTAGTLKTLDQVDALGDLSAQTGVAIAAVMKHQRAYQDGGRAAEMYGKDIGKMQKSIVEAASGGADPFEAIGLNAEKLLKLDPASQFETIGDAIMRIENPAERTAKAMEIFGKGGMGLTTIFPGLKDAEKTLGAMPAVAQEFAGAMGQANDLIGHLPVKSDQFFTGFTAGIIGELLPNLRKIDDYDFTKVGQNLGKSLATGLRFIQDGQTWSGVADIAFASFIRLGEMIGHVFASVINAAADEFDNAFSPKGNKTLLAMKAVALDVITMGADSKTREAVKAQNRKEWEEANMVERPSFGDNLFKRLGQLPEAGESSKFFRQAGEQKMFEAWKRSSAIVADNLQTAADESIPEKSKEPPITGLAEAMKAAAAKPIDMRMEVNDYQRRGLSLGGGPVDMKQDEQITLLSSIDGSLKRMSRPGGKTF</sequence>
<dbReference type="RefSeq" id="WP_200351467.1">
    <property type="nucleotide sequence ID" value="NZ_BAABHZ010000006.1"/>
</dbReference>
<name>A0A934VCI8_9BACT</name>
<accession>A0A934VCI8</accession>
<dbReference type="AlphaFoldDB" id="A0A934VCI8"/>
<dbReference type="EMBL" id="JAENIK010000011">
    <property type="protein sequence ID" value="MBK1816534.1"/>
    <property type="molecule type" value="Genomic_DNA"/>
</dbReference>
<evidence type="ECO:0000313" key="1">
    <source>
        <dbReference type="EMBL" id="MBK1816534.1"/>
    </source>
</evidence>
<keyword evidence="2" id="KW-1185">Reference proteome</keyword>
<evidence type="ECO:0000313" key="2">
    <source>
        <dbReference type="Proteomes" id="UP000600139"/>
    </source>
</evidence>
<proteinExistence type="predicted"/>